<dbReference type="InterPro" id="IPR032466">
    <property type="entry name" value="Metal_Hydrolase"/>
</dbReference>
<dbReference type="SUPFAM" id="SSF51556">
    <property type="entry name" value="Metallo-dependent hydrolases"/>
    <property type="match status" value="1"/>
</dbReference>
<dbReference type="PANTHER" id="PTHR43794:SF11">
    <property type="entry name" value="AMIDOHYDROLASE-RELATED DOMAIN-CONTAINING PROTEIN"/>
    <property type="match status" value="1"/>
</dbReference>
<evidence type="ECO:0000313" key="7">
    <source>
        <dbReference type="Proteomes" id="UP000440224"/>
    </source>
</evidence>
<dbReference type="Gene3D" id="3.20.20.140">
    <property type="entry name" value="Metal-dependent hydrolases"/>
    <property type="match status" value="1"/>
</dbReference>
<keyword evidence="2 4" id="KW-0378">Hydrolase</keyword>
<dbReference type="HAMAP" id="MF_01281">
    <property type="entry name" value="MTA_SAH_deamin"/>
    <property type="match status" value="1"/>
</dbReference>
<dbReference type="PANTHER" id="PTHR43794">
    <property type="entry name" value="AMINOHYDROLASE SSNA-RELATED"/>
    <property type="match status" value="1"/>
</dbReference>
<evidence type="ECO:0000256" key="4">
    <source>
        <dbReference type="HAMAP-Rule" id="MF_01281"/>
    </source>
</evidence>
<evidence type="ECO:0000256" key="2">
    <source>
        <dbReference type="ARBA" id="ARBA00022801"/>
    </source>
</evidence>
<dbReference type="RefSeq" id="WP_153821089.1">
    <property type="nucleotide sequence ID" value="NZ_WJIE01000005.1"/>
</dbReference>
<dbReference type="GO" id="GO:0046872">
    <property type="term" value="F:metal ion binding"/>
    <property type="evidence" value="ECO:0007669"/>
    <property type="project" value="UniProtKB-KW"/>
</dbReference>
<evidence type="ECO:0000256" key="1">
    <source>
        <dbReference type="ARBA" id="ARBA00022723"/>
    </source>
</evidence>
<comment type="cofactor">
    <cofactor evidence="4">
        <name>Zn(2+)</name>
        <dbReference type="ChEBI" id="CHEBI:29105"/>
    </cofactor>
    <text evidence="4">Binds 1 zinc ion per subunit.</text>
</comment>
<evidence type="ECO:0000313" key="6">
    <source>
        <dbReference type="EMBL" id="MRG94284.1"/>
    </source>
</evidence>
<dbReference type="InterPro" id="IPR023512">
    <property type="entry name" value="Deaminase_MtaD/DadD"/>
</dbReference>
<feature type="binding site" evidence="4">
    <location>
        <position position="211"/>
    </location>
    <ligand>
        <name>Zn(2+)</name>
        <dbReference type="ChEBI" id="CHEBI:29105"/>
    </ligand>
</feature>
<feature type="binding site" evidence="4">
    <location>
        <position position="184"/>
    </location>
    <ligand>
        <name>substrate</name>
    </ligand>
</feature>
<feature type="binding site" evidence="4">
    <location>
        <position position="92"/>
    </location>
    <ligand>
        <name>substrate</name>
    </ligand>
</feature>
<dbReference type="FunFam" id="3.20.20.140:FF:000014">
    <property type="entry name" value="5-methylthioadenosine/S-adenosylhomocysteine deaminase"/>
    <property type="match status" value="1"/>
</dbReference>
<feature type="domain" description="Amidohydrolase-related" evidence="5">
    <location>
        <begin position="55"/>
        <end position="401"/>
    </location>
</feature>
<feature type="binding site" evidence="4">
    <location>
        <position position="299"/>
    </location>
    <ligand>
        <name>Zn(2+)</name>
        <dbReference type="ChEBI" id="CHEBI:29105"/>
    </ligand>
</feature>
<feature type="binding site" evidence="4">
    <location>
        <position position="299"/>
    </location>
    <ligand>
        <name>substrate</name>
    </ligand>
</feature>
<dbReference type="Proteomes" id="UP000440224">
    <property type="component" value="Unassembled WGS sequence"/>
</dbReference>
<comment type="caution">
    <text evidence="6">The sequence shown here is derived from an EMBL/GenBank/DDBJ whole genome shotgun (WGS) entry which is preliminary data.</text>
</comment>
<organism evidence="6 7">
    <name type="scientific">Polyangium spumosum</name>
    <dbReference type="NCBI Taxonomy" id="889282"/>
    <lineage>
        <taxon>Bacteria</taxon>
        <taxon>Pseudomonadati</taxon>
        <taxon>Myxococcota</taxon>
        <taxon>Polyangia</taxon>
        <taxon>Polyangiales</taxon>
        <taxon>Polyangiaceae</taxon>
        <taxon>Polyangium</taxon>
    </lineage>
</organism>
<reference evidence="6 7" key="1">
    <citation type="submission" date="2019-10" db="EMBL/GenBank/DDBJ databases">
        <title>A soil myxobacterium in the family Polyangiaceae.</title>
        <authorList>
            <person name="Li Y."/>
            <person name="Wang J."/>
        </authorList>
    </citation>
    <scope>NUCLEOTIDE SEQUENCE [LARGE SCALE GENOMIC DNA]</scope>
    <source>
        <strain evidence="6 7">DSM 14734</strain>
    </source>
</reference>
<comment type="function">
    <text evidence="4">Catalyzes the deamination of 5-methylthioadenosine and S-adenosyl-L-homocysteine into 5-methylthioinosine and S-inosyl-L-homocysteine, respectively. Is also able to deaminate adenosine.</text>
</comment>
<dbReference type="EC" id="3.5.4.28" evidence="4"/>
<sequence length="440" mass="47102">MKTLIKDVDIVTLDEKGTVIRGGAIAIDGANLVAVGEAPVEFAPDRTIDGANHVAVPGFFNAHCHASMSLVRGYAEDLPLDRWFNERVWVAESALGPEEVRAGALLAACEMIRSGTVAFNDHYFYMDHVAEVVEASGLRASLAWCQFGLGAGKEVGADLPAALAFAERFHGEAEGRIRAMLGPHSPYVCPPAFLREIAALAKEKGLGLHIHLAESEEQVSRSLATHGMTPTRLLEETGVLDVPTIAAHALYLSDDDVAILARRGATVAHCPITYAKLAMGPGDVPRLLRAGVNVALGTDGPASNNDMDMKEAVRFLPLLQKLARRDAEAIAGDASLRIATQAGARAMGFPSSGVLEAGKAADLVLFNFDKPHLVPRHDLVANLVHAAKGSDVSHVFVAGRLLYENGTILTLDEEKIRAEAERAAFRMVSRDLTVLREYQS</sequence>
<dbReference type="InterPro" id="IPR050287">
    <property type="entry name" value="MTA/SAH_deaminase"/>
</dbReference>
<dbReference type="InterPro" id="IPR006680">
    <property type="entry name" value="Amidohydro-rel"/>
</dbReference>
<comment type="caution">
    <text evidence="4">Lacks conserved residue(s) required for the propagation of feature annotation.</text>
</comment>
<feature type="binding site" evidence="4">
    <location>
        <position position="63"/>
    </location>
    <ligand>
        <name>Zn(2+)</name>
        <dbReference type="ChEBI" id="CHEBI:29105"/>
    </ligand>
</feature>
<keyword evidence="7" id="KW-1185">Reference proteome</keyword>
<dbReference type="OrthoDB" id="9807210at2"/>
<proteinExistence type="inferred from homology"/>
<dbReference type="EMBL" id="WJIE01000005">
    <property type="protein sequence ID" value="MRG94284.1"/>
    <property type="molecule type" value="Genomic_DNA"/>
</dbReference>
<dbReference type="SUPFAM" id="SSF51338">
    <property type="entry name" value="Composite domain of metallo-dependent hydrolases"/>
    <property type="match status" value="2"/>
</dbReference>
<gene>
    <name evidence="4" type="primary">mtaD</name>
    <name evidence="6" type="ORF">GF068_20500</name>
</gene>
<comment type="catalytic activity">
    <reaction evidence="4">
        <text>S-methyl-5'-thioadenosine + H2O + H(+) = S-methyl-5'-thioinosine + NH4(+)</text>
        <dbReference type="Rhea" id="RHEA:25025"/>
        <dbReference type="ChEBI" id="CHEBI:15377"/>
        <dbReference type="ChEBI" id="CHEBI:15378"/>
        <dbReference type="ChEBI" id="CHEBI:17509"/>
        <dbReference type="ChEBI" id="CHEBI:28938"/>
        <dbReference type="ChEBI" id="CHEBI:48595"/>
        <dbReference type="EC" id="3.5.4.31"/>
    </reaction>
</comment>
<dbReference type="InterPro" id="IPR011059">
    <property type="entry name" value="Metal-dep_hydrolase_composite"/>
</dbReference>
<name>A0A6N7PW23_9BACT</name>
<feature type="binding site" evidence="4">
    <location>
        <position position="65"/>
    </location>
    <ligand>
        <name>Zn(2+)</name>
        <dbReference type="ChEBI" id="CHEBI:29105"/>
    </ligand>
</feature>
<comment type="similarity">
    <text evidence="4">Belongs to the metallo-dependent hydrolases superfamily. MTA/SAH deaminase family.</text>
</comment>
<dbReference type="AlphaFoldDB" id="A0A6N7PW23"/>
<protein>
    <recommendedName>
        <fullName evidence="4">5-methylthioadenosine/S-adenosylhomocysteine deaminase</fullName>
        <shortName evidence="4">MTA/SAH deaminase</shortName>
        <ecNumber evidence="4">3.5.4.28</ecNumber>
        <ecNumber evidence="4">3.5.4.31</ecNumber>
    </recommendedName>
</protein>
<keyword evidence="3 4" id="KW-0862">Zinc</keyword>
<dbReference type="Gene3D" id="2.30.40.10">
    <property type="entry name" value="Urease, subunit C, domain 1"/>
    <property type="match status" value="1"/>
</dbReference>
<dbReference type="EC" id="3.5.4.31" evidence="4"/>
<dbReference type="GO" id="GO:0050270">
    <property type="term" value="F:S-adenosylhomocysteine deaminase activity"/>
    <property type="evidence" value="ECO:0007669"/>
    <property type="project" value="UniProtKB-UniRule"/>
</dbReference>
<comment type="catalytic activity">
    <reaction evidence="4">
        <text>S-adenosyl-L-homocysteine + H2O + H(+) = S-inosyl-L-homocysteine + NH4(+)</text>
        <dbReference type="Rhea" id="RHEA:20716"/>
        <dbReference type="ChEBI" id="CHEBI:15377"/>
        <dbReference type="ChEBI" id="CHEBI:15378"/>
        <dbReference type="ChEBI" id="CHEBI:28938"/>
        <dbReference type="ChEBI" id="CHEBI:57856"/>
        <dbReference type="ChEBI" id="CHEBI:57985"/>
        <dbReference type="EC" id="3.5.4.28"/>
    </reaction>
</comment>
<dbReference type="CDD" id="cd01298">
    <property type="entry name" value="ATZ_TRZ_like"/>
    <property type="match status" value="1"/>
</dbReference>
<accession>A0A6N7PW23</accession>
<evidence type="ECO:0000259" key="5">
    <source>
        <dbReference type="Pfam" id="PF01979"/>
    </source>
</evidence>
<feature type="binding site" evidence="4">
    <location>
        <position position="214"/>
    </location>
    <ligand>
        <name>substrate</name>
    </ligand>
</feature>
<dbReference type="GO" id="GO:0090614">
    <property type="term" value="F:5'-methylthioadenosine deaminase activity"/>
    <property type="evidence" value="ECO:0007669"/>
    <property type="project" value="UniProtKB-UniRule"/>
</dbReference>
<dbReference type="Pfam" id="PF01979">
    <property type="entry name" value="Amidohydro_1"/>
    <property type="match status" value="1"/>
</dbReference>
<keyword evidence="1 4" id="KW-0479">Metal-binding</keyword>
<evidence type="ECO:0000256" key="3">
    <source>
        <dbReference type="ARBA" id="ARBA00022833"/>
    </source>
</evidence>